<dbReference type="InterPro" id="IPR001487">
    <property type="entry name" value="Bromodomain"/>
</dbReference>
<dbReference type="InterPro" id="IPR036427">
    <property type="entry name" value="Bromodomain-like_sf"/>
</dbReference>
<evidence type="ECO:0000256" key="1">
    <source>
        <dbReference type="ARBA" id="ARBA00023117"/>
    </source>
</evidence>
<feature type="compositionally biased region" description="Polar residues" evidence="3">
    <location>
        <begin position="251"/>
        <end position="272"/>
    </location>
</feature>
<dbReference type="PANTHER" id="PTHR22881:SF26">
    <property type="entry name" value="BROMODOMAIN CONTAINING PROTEIN, EXPRESSED"/>
    <property type="match status" value="1"/>
</dbReference>
<dbReference type="PANTHER" id="PTHR22881">
    <property type="entry name" value="BROMODOMAIN CONTAINING PROTEIN"/>
    <property type="match status" value="1"/>
</dbReference>
<dbReference type="CDD" id="cd04369">
    <property type="entry name" value="Bromodomain"/>
    <property type="match status" value="1"/>
</dbReference>
<dbReference type="PRINTS" id="PR00503">
    <property type="entry name" value="BROMODOMAIN"/>
</dbReference>
<evidence type="ECO:0000313" key="5">
    <source>
        <dbReference type="EMBL" id="KAF7845184.1"/>
    </source>
</evidence>
<accession>A0A834XH57</accession>
<feature type="compositionally biased region" description="Polar residues" evidence="3">
    <location>
        <begin position="81"/>
        <end position="95"/>
    </location>
</feature>
<feature type="domain" description="Bromo" evidence="4">
    <location>
        <begin position="132"/>
        <end position="202"/>
    </location>
</feature>
<evidence type="ECO:0000256" key="3">
    <source>
        <dbReference type="SAM" id="MobiDB-lite"/>
    </source>
</evidence>
<dbReference type="AlphaFoldDB" id="A0A834XH57"/>
<gene>
    <name evidence="5" type="ORF">G2W53_002089</name>
</gene>
<proteinExistence type="predicted"/>
<dbReference type="PROSITE" id="PS50014">
    <property type="entry name" value="BROMODOMAIN_2"/>
    <property type="match status" value="1"/>
</dbReference>
<dbReference type="OrthoDB" id="21449at2759"/>
<evidence type="ECO:0000256" key="2">
    <source>
        <dbReference type="PROSITE-ProRule" id="PRU00035"/>
    </source>
</evidence>
<feature type="region of interest" description="Disordered" evidence="3">
    <location>
        <begin position="527"/>
        <end position="549"/>
    </location>
</feature>
<feature type="region of interest" description="Disordered" evidence="3">
    <location>
        <begin position="1"/>
        <end position="114"/>
    </location>
</feature>
<keyword evidence="1 2" id="KW-0103">Bromodomain</keyword>
<feature type="region of interest" description="Disordered" evidence="3">
    <location>
        <begin position="227"/>
        <end position="294"/>
    </location>
</feature>
<feature type="compositionally biased region" description="Basic and acidic residues" evidence="3">
    <location>
        <begin position="231"/>
        <end position="249"/>
    </location>
</feature>
<feature type="region of interest" description="Disordered" evidence="3">
    <location>
        <begin position="662"/>
        <end position="683"/>
    </location>
</feature>
<dbReference type="InterPro" id="IPR051831">
    <property type="entry name" value="Bromodomain_contain_prot"/>
</dbReference>
<evidence type="ECO:0000259" key="4">
    <source>
        <dbReference type="PROSITE" id="PS50014"/>
    </source>
</evidence>
<sequence>MKEGQRRSPRISAMEAWQTRGSGSGSKRSGDPAVRSGSKGTNAGACIHKTRNRNHLDNGQGPAFQTRGRKKRKLRPVEELTASSSVISKLKQGQKQSDDEDIQKESDQPSKLPAATVMPEKRILELVLNILQRRDTYEIFAEPVDPKEVEDYYEIIEEPMDFGTMRAKLHEGMYKSLDQFEHDVFLIFNNAMHFNSSGTIYFRQARTINELAKKVFNVLKSDPENFESEFSETRQRVSRRNQGDNKDSANVKFSESTIGMSSKSMPCSSHATPNRKASRSNQGRDNSKLVDAGDLEDPKGKREYVYILLSPLALILKAAFPFDHYVVAYKILPFGIIFVYSRKISNLALSTRNSGRKKYFEGDKRSTYRPSNSMSLGEDESIFPTVYGKLKLLKHVNPPDLSYRESLMLFAKDLGQAAQNVVRKKLFGCEIHTASSSTPWRPITTNPDPSLTSQNPLNQFPGHPPNELRWPRDTINLKISGVNVNDDIDRAKVEEGTLVSGRGNAHSPIKGNILASQRISIGYDQVYKSKSSKEEQQPESSAIEHPQTMSRSMLENKCVVFGSQTTRDSKRGDSENTACSYEAGRMLQLEQTVPLTSSFIFNLPYLKTRLDQINSSEHYRLSQIDSGGGGGSGSKWPCTVQVSSYKGGLSCNHTTDLNSASYNGHNLQPPLLNHQRTDSSPSL</sequence>
<comment type="caution">
    <text evidence="5">The sequence shown here is derived from an EMBL/GenBank/DDBJ whole genome shotgun (WGS) entry which is preliminary data.</text>
</comment>
<protein>
    <submittedName>
        <fullName evidence="5">Bromodomain and PHD finger-containing protein 3</fullName>
    </submittedName>
</protein>
<dbReference type="SUPFAM" id="SSF47370">
    <property type="entry name" value="Bromodomain"/>
    <property type="match status" value="1"/>
</dbReference>
<dbReference type="Pfam" id="PF00439">
    <property type="entry name" value="Bromodomain"/>
    <property type="match status" value="1"/>
</dbReference>
<dbReference type="EMBL" id="JAAIUW010000001">
    <property type="protein sequence ID" value="KAF7845184.1"/>
    <property type="molecule type" value="Genomic_DNA"/>
</dbReference>
<evidence type="ECO:0000313" key="6">
    <source>
        <dbReference type="Proteomes" id="UP000634136"/>
    </source>
</evidence>
<name>A0A834XH57_9FABA</name>
<dbReference type="Proteomes" id="UP000634136">
    <property type="component" value="Unassembled WGS sequence"/>
</dbReference>
<dbReference type="SMART" id="SM00297">
    <property type="entry name" value="BROMO"/>
    <property type="match status" value="1"/>
</dbReference>
<dbReference type="Gene3D" id="1.20.920.10">
    <property type="entry name" value="Bromodomain-like"/>
    <property type="match status" value="1"/>
</dbReference>
<reference evidence="5" key="1">
    <citation type="submission" date="2020-09" db="EMBL/GenBank/DDBJ databases">
        <title>Genome-Enabled Discovery of Anthraquinone Biosynthesis in Senna tora.</title>
        <authorList>
            <person name="Kang S.-H."/>
            <person name="Pandey R.P."/>
            <person name="Lee C.-M."/>
            <person name="Sim J.-S."/>
            <person name="Jeong J.-T."/>
            <person name="Choi B.-S."/>
            <person name="Jung M."/>
            <person name="Ginzburg D."/>
            <person name="Zhao K."/>
            <person name="Won S.Y."/>
            <person name="Oh T.-J."/>
            <person name="Yu Y."/>
            <person name="Kim N.-H."/>
            <person name="Lee O.R."/>
            <person name="Lee T.-H."/>
            <person name="Bashyal P."/>
            <person name="Kim T.-S."/>
            <person name="Lee W.-H."/>
            <person name="Kawkins C."/>
            <person name="Kim C.-K."/>
            <person name="Kim J.S."/>
            <person name="Ahn B.O."/>
            <person name="Rhee S.Y."/>
            <person name="Sohng J.K."/>
        </authorList>
    </citation>
    <scope>NUCLEOTIDE SEQUENCE</scope>
    <source>
        <tissue evidence="5">Leaf</tissue>
    </source>
</reference>
<keyword evidence="6" id="KW-1185">Reference proteome</keyword>
<organism evidence="5 6">
    <name type="scientific">Senna tora</name>
    <dbReference type="NCBI Taxonomy" id="362788"/>
    <lineage>
        <taxon>Eukaryota</taxon>
        <taxon>Viridiplantae</taxon>
        <taxon>Streptophyta</taxon>
        <taxon>Embryophyta</taxon>
        <taxon>Tracheophyta</taxon>
        <taxon>Spermatophyta</taxon>
        <taxon>Magnoliopsida</taxon>
        <taxon>eudicotyledons</taxon>
        <taxon>Gunneridae</taxon>
        <taxon>Pentapetalae</taxon>
        <taxon>rosids</taxon>
        <taxon>fabids</taxon>
        <taxon>Fabales</taxon>
        <taxon>Fabaceae</taxon>
        <taxon>Caesalpinioideae</taxon>
        <taxon>Cassia clade</taxon>
        <taxon>Senna</taxon>
    </lineage>
</organism>